<dbReference type="SUPFAM" id="SSF52540">
    <property type="entry name" value="P-loop containing nucleoside triphosphate hydrolases"/>
    <property type="match status" value="1"/>
</dbReference>
<dbReference type="Proteomes" id="UP001284601">
    <property type="component" value="Unassembled WGS sequence"/>
</dbReference>
<feature type="non-terminal residue" evidence="4">
    <location>
        <position position="304"/>
    </location>
</feature>
<dbReference type="PANTHER" id="PTHR16305:SF35">
    <property type="entry name" value="TRANSCRIPTIONAL ACTIVATOR DOMAIN"/>
    <property type="match status" value="1"/>
</dbReference>
<evidence type="ECO:0000256" key="2">
    <source>
        <dbReference type="ARBA" id="ARBA00022840"/>
    </source>
</evidence>
<dbReference type="InterPro" id="IPR041664">
    <property type="entry name" value="AAA_16"/>
</dbReference>
<reference evidence="5" key="1">
    <citation type="submission" date="2023-07" db="EMBL/GenBank/DDBJ databases">
        <title>Conexibacter stalactiti sp. nov., isolated from stalactites in a lava cave and emended description of the genus Conexibacter.</title>
        <authorList>
            <person name="Lee S.D."/>
        </authorList>
    </citation>
    <scope>NUCLEOTIDE SEQUENCE [LARGE SCALE GENOMIC DNA]</scope>
    <source>
        <strain evidence="5">KCTC 39840</strain>
    </source>
</reference>
<organism evidence="4 5">
    <name type="scientific">Conexibacter stalactiti</name>
    <dbReference type="NCBI Taxonomy" id="1940611"/>
    <lineage>
        <taxon>Bacteria</taxon>
        <taxon>Bacillati</taxon>
        <taxon>Actinomycetota</taxon>
        <taxon>Thermoleophilia</taxon>
        <taxon>Solirubrobacterales</taxon>
        <taxon>Conexibacteraceae</taxon>
        <taxon>Conexibacter</taxon>
    </lineage>
</organism>
<dbReference type="InterPro" id="IPR027417">
    <property type="entry name" value="P-loop_NTPase"/>
</dbReference>
<proteinExistence type="predicted"/>
<accession>A0ABU4I2H1</accession>
<comment type="caution">
    <text evidence="4">The sequence shown here is derived from an EMBL/GenBank/DDBJ whole genome shotgun (WGS) entry which is preliminary data.</text>
</comment>
<dbReference type="Pfam" id="PF13191">
    <property type="entry name" value="AAA_16"/>
    <property type="match status" value="1"/>
</dbReference>
<keyword evidence="1" id="KW-0547">Nucleotide-binding</keyword>
<sequence length="304" mass="30368">MTLVERDQELAALAAAAQAAARGEGGVVLLEGVAGIGKTALLRGAREAAESAGLTVVAGVASALDRDFPFGLVHQLLDPLLAGGDGERRARLLSGAAAQAEPVLSPLGAGPAQPAPTHAVLHGLYWLVANLAEEGPLALLVDDLHWADVSSLRLLEFLGRRLQGLPVLLVGATRVGEPGADAELLAALAGGPATRVLRPAPLTADGAERLLAETLGGAPEAPFVQAAVGATGGNPLLLRELARAAAEQGLSGRGEESPQLDAIGSADLVAAVERRLAALGPDAGAGARAAAVLGERATRDGLAA</sequence>
<keyword evidence="2" id="KW-0067">ATP-binding</keyword>
<evidence type="ECO:0000259" key="3">
    <source>
        <dbReference type="Pfam" id="PF13191"/>
    </source>
</evidence>
<evidence type="ECO:0000256" key="1">
    <source>
        <dbReference type="ARBA" id="ARBA00022741"/>
    </source>
</evidence>
<dbReference type="PANTHER" id="PTHR16305">
    <property type="entry name" value="TESTICULAR SOLUBLE ADENYLYL CYCLASE"/>
    <property type="match status" value="1"/>
</dbReference>
<evidence type="ECO:0000313" key="4">
    <source>
        <dbReference type="EMBL" id="MDW5598489.1"/>
    </source>
</evidence>
<evidence type="ECO:0000313" key="5">
    <source>
        <dbReference type="Proteomes" id="UP001284601"/>
    </source>
</evidence>
<feature type="domain" description="Orc1-like AAA ATPase" evidence="3">
    <location>
        <begin position="3"/>
        <end position="170"/>
    </location>
</feature>
<gene>
    <name evidence="4" type="ORF">R7226_29280</name>
</gene>
<reference evidence="4 5" key="2">
    <citation type="submission" date="2023-10" db="EMBL/GenBank/DDBJ databases">
        <authorList>
            <person name="Han X.F."/>
        </authorList>
    </citation>
    <scope>NUCLEOTIDE SEQUENCE [LARGE SCALE GENOMIC DNA]</scope>
    <source>
        <strain evidence="4 5">KCTC 39840</strain>
    </source>
</reference>
<dbReference type="RefSeq" id="WP_318601018.1">
    <property type="nucleotide sequence ID" value="NZ_JAWSTH010000146.1"/>
</dbReference>
<dbReference type="EMBL" id="JAWSTH010000146">
    <property type="protein sequence ID" value="MDW5598489.1"/>
    <property type="molecule type" value="Genomic_DNA"/>
</dbReference>
<protein>
    <submittedName>
        <fullName evidence="4">AAA family ATPase</fullName>
    </submittedName>
</protein>
<name>A0ABU4I2H1_9ACTN</name>
<keyword evidence="5" id="KW-1185">Reference proteome</keyword>